<gene>
    <name evidence="3" type="ORF">EJ02DRAFT_409840</name>
</gene>
<dbReference type="Proteomes" id="UP000800038">
    <property type="component" value="Unassembled WGS sequence"/>
</dbReference>
<dbReference type="CDD" id="cd08267">
    <property type="entry name" value="MDR1"/>
    <property type="match status" value="1"/>
</dbReference>
<dbReference type="OrthoDB" id="9992270at2759"/>
<dbReference type="SMART" id="SM00829">
    <property type="entry name" value="PKS_ER"/>
    <property type="match status" value="1"/>
</dbReference>
<dbReference type="Gene3D" id="3.60.21.70">
    <property type="entry name" value="PhoD-like phosphatase"/>
    <property type="match status" value="1"/>
</dbReference>
<dbReference type="Gene3D" id="3.90.180.10">
    <property type="entry name" value="Medium-chain alcohol dehydrogenases, catalytic domain"/>
    <property type="match status" value="1"/>
</dbReference>
<dbReference type="InterPro" id="IPR020843">
    <property type="entry name" value="ER"/>
</dbReference>
<dbReference type="Pfam" id="PF08240">
    <property type="entry name" value="ADH_N"/>
    <property type="match status" value="1"/>
</dbReference>
<dbReference type="Gene3D" id="3.40.50.720">
    <property type="entry name" value="NAD(P)-binding Rossmann-like Domain"/>
    <property type="match status" value="1"/>
</dbReference>
<organism evidence="3 4">
    <name type="scientific">Clathrospora elynae</name>
    <dbReference type="NCBI Taxonomy" id="706981"/>
    <lineage>
        <taxon>Eukaryota</taxon>
        <taxon>Fungi</taxon>
        <taxon>Dikarya</taxon>
        <taxon>Ascomycota</taxon>
        <taxon>Pezizomycotina</taxon>
        <taxon>Dothideomycetes</taxon>
        <taxon>Pleosporomycetidae</taxon>
        <taxon>Pleosporales</taxon>
        <taxon>Diademaceae</taxon>
        <taxon>Clathrospora</taxon>
    </lineage>
</organism>
<evidence type="ECO:0000256" key="1">
    <source>
        <dbReference type="SAM" id="SignalP"/>
    </source>
</evidence>
<dbReference type="Pfam" id="PF13602">
    <property type="entry name" value="ADH_zinc_N_2"/>
    <property type="match status" value="1"/>
</dbReference>
<reference evidence="3" key="1">
    <citation type="journal article" date="2020" name="Stud. Mycol.">
        <title>101 Dothideomycetes genomes: a test case for predicting lifestyles and emergence of pathogens.</title>
        <authorList>
            <person name="Haridas S."/>
            <person name="Albert R."/>
            <person name="Binder M."/>
            <person name="Bloem J."/>
            <person name="Labutti K."/>
            <person name="Salamov A."/>
            <person name="Andreopoulos B."/>
            <person name="Baker S."/>
            <person name="Barry K."/>
            <person name="Bills G."/>
            <person name="Bluhm B."/>
            <person name="Cannon C."/>
            <person name="Castanera R."/>
            <person name="Culley D."/>
            <person name="Daum C."/>
            <person name="Ezra D."/>
            <person name="Gonzalez J."/>
            <person name="Henrissat B."/>
            <person name="Kuo A."/>
            <person name="Liang C."/>
            <person name="Lipzen A."/>
            <person name="Lutzoni F."/>
            <person name="Magnuson J."/>
            <person name="Mondo S."/>
            <person name="Nolan M."/>
            <person name="Ohm R."/>
            <person name="Pangilinan J."/>
            <person name="Park H.-J."/>
            <person name="Ramirez L."/>
            <person name="Alfaro M."/>
            <person name="Sun H."/>
            <person name="Tritt A."/>
            <person name="Yoshinaga Y."/>
            <person name="Zwiers L.-H."/>
            <person name="Turgeon B."/>
            <person name="Goodwin S."/>
            <person name="Spatafora J."/>
            <person name="Crous P."/>
            <person name="Grigoriev I."/>
        </authorList>
    </citation>
    <scope>NUCLEOTIDE SEQUENCE</scope>
    <source>
        <strain evidence="3">CBS 161.51</strain>
    </source>
</reference>
<keyword evidence="4" id="KW-1185">Reference proteome</keyword>
<dbReference type="InterPro" id="IPR038607">
    <property type="entry name" value="PhoD-like_sf"/>
</dbReference>
<feature type="signal peptide" evidence="1">
    <location>
        <begin position="1"/>
        <end position="17"/>
    </location>
</feature>
<dbReference type="PANTHER" id="PTHR43606:SF8">
    <property type="entry name" value="ALKALINE PHOSPHATASE"/>
    <property type="match status" value="1"/>
</dbReference>
<dbReference type="PANTHER" id="PTHR43606">
    <property type="entry name" value="PHOSPHATASE, PUTATIVE (AFU_ORTHOLOGUE AFUA_6G08710)-RELATED"/>
    <property type="match status" value="1"/>
</dbReference>
<feature type="domain" description="Enoyl reductase (ER)" evidence="2">
    <location>
        <begin position="629"/>
        <end position="944"/>
    </location>
</feature>
<sequence length="955" mass="104430">MRFFLLVAAPLASLASASFDGNLNYHSPSRRHEGLGIDVHKVARRTLVKRAAPWDPAHLNFTHGVASGDPYPDSVILWTRVAPSLENDRSNVTVTGNVPFYSHDTEKYIKASPNPICVEYCVGTDSNFSSVVDQGTAYTTSDIDYTVKIEAKNLKPLETYYYQFTVCGSNNKSPLGRTKTSPDHDDAVSKIGLAIFSCSNYQNGYFNAYGNAARKDNVDFFVHLGDYIYESGKGKLGQDPRATNPEKEIITLYDYRTRIAQYRADLDLRLAHQNFAWITVWDDHEVANNGYRDGFSGMNNTEASFKKFGGVSVDSRKMNAVRAYFEWMPIRQVDMDDNLRIWRNFKMGKLFDLIMLDTRNYDRSITTLDWNDDYVAELVDDAGRSLMGSLQENWFYNQLSESHERGATWRIIGNQIVFSRMNNSAVSSDPLNADQWDIPNTAFLAGDSHANWVSDLVWLDETPYDQVTGAGAIGVEFAGTAVSSSGYGAGRSIANSSDRSAALVRDNRELQWTEGYYRGYYELYISPEKLHAHASANVIPGSPSVASRNPFDISLANFTVKAGANHLERSNGSVVVQGSVESGALQRGKTTPTNLTLNTVTGTWNVTGFEQMFMAQTMKAWQYNSTKGGLEKNLQINDAAPQPVITDNEILIQVHAMALNPVDYKVTEGPIPLRLVGSNIVPGADFCGTVAKAGKKVADEFTIGEWVYGCKSGAPTSGSLAQYVAVSREMLGRLPEGVKVEDAAGVGIVGLTEYQALAPNVKSGDKVFINGGSGGTGVYGIQIAKALGCHVTTTCSTPNVELCKSLGADEVIDYKTTDIVKELSSKGPIYSVVVDNVGTPANLYKASPSYLLPSGKFVQIGMTPSLSSMKQICGNLLIPGFLGGGKASYQMLFAKPSADAMTQFSAWMKEGKLKGVIDSVFEWENAPKAFEKLKTGRARGKVVVMVPQDKAKENA</sequence>
<dbReference type="Pfam" id="PF09423">
    <property type="entry name" value="PhoD"/>
    <property type="match status" value="1"/>
</dbReference>
<dbReference type="InterPro" id="IPR032093">
    <property type="entry name" value="PhoD_N"/>
</dbReference>
<dbReference type="Gene3D" id="2.60.40.380">
    <property type="entry name" value="Purple acid phosphatase-like, N-terminal"/>
    <property type="match status" value="1"/>
</dbReference>
<evidence type="ECO:0000259" key="2">
    <source>
        <dbReference type="SMART" id="SM00829"/>
    </source>
</evidence>
<accession>A0A6A5SDK7</accession>
<dbReference type="AlphaFoldDB" id="A0A6A5SDK7"/>
<evidence type="ECO:0000313" key="3">
    <source>
        <dbReference type="EMBL" id="KAF1938721.1"/>
    </source>
</evidence>
<evidence type="ECO:0000313" key="4">
    <source>
        <dbReference type="Proteomes" id="UP000800038"/>
    </source>
</evidence>
<dbReference type="InterPro" id="IPR013154">
    <property type="entry name" value="ADH-like_N"/>
</dbReference>
<dbReference type="InterPro" id="IPR018946">
    <property type="entry name" value="PhoD-like_MPP"/>
</dbReference>
<feature type="chain" id="PRO_5025361701" description="Enoyl reductase (ER) domain-containing protein" evidence="1">
    <location>
        <begin position="18"/>
        <end position="955"/>
    </location>
</feature>
<dbReference type="EMBL" id="ML976097">
    <property type="protein sequence ID" value="KAF1938721.1"/>
    <property type="molecule type" value="Genomic_DNA"/>
</dbReference>
<dbReference type="GO" id="GO:0016491">
    <property type="term" value="F:oxidoreductase activity"/>
    <property type="evidence" value="ECO:0007669"/>
    <property type="project" value="InterPro"/>
</dbReference>
<dbReference type="InterPro" id="IPR052900">
    <property type="entry name" value="Phospholipid_Metab_Enz"/>
</dbReference>
<dbReference type="SUPFAM" id="SSF56300">
    <property type="entry name" value="Metallo-dependent phosphatases"/>
    <property type="match status" value="1"/>
</dbReference>
<name>A0A6A5SDK7_9PLEO</name>
<dbReference type="CDD" id="cd07389">
    <property type="entry name" value="MPP_PhoD"/>
    <property type="match status" value="1"/>
</dbReference>
<dbReference type="Pfam" id="PF16655">
    <property type="entry name" value="PhoD_N"/>
    <property type="match status" value="1"/>
</dbReference>
<protein>
    <recommendedName>
        <fullName evidence="2">Enoyl reductase (ER) domain-containing protein</fullName>
    </recommendedName>
</protein>
<keyword evidence="1" id="KW-0732">Signal</keyword>
<dbReference type="InterPro" id="IPR036291">
    <property type="entry name" value="NAD(P)-bd_dom_sf"/>
</dbReference>
<dbReference type="SUPFAM" id="SSF50129">
    <property type="entry name" value="GroES-like"/>
    <property type="match status" value="1"/>
</dbReference>
<dbReference type="SUPFAM" id="SSF51735">
    <property type="entry name" value="NAD(P)-binding Rossmann-fold domains"/>
    <property type="match status" value="1"/>
</dbReference>
<dbReference type="InterPro" id="IPR011032">
    <property type="entry name" value="GroES-like_sf"/>
</dbReference>
<proteinExistence type="predicted"/>
<dbReference type="InterPro" id="IPR029052">
    <property type="entry name" value="Metallo-depent_PP-like"/>
</dbReference>